<dbReference type="EMBL" id="UGNY01000001">
    <property type="protein sequence ID" value="STX38731.1"/>
    <property type="molecule type" value="Genomic_DNA"/>
</dbReference>
<sequence length="543" mass="61282">MKEVDELINAIIEALQPLNKDEPFLHQLVDDSTGITISSIRSSTHPKIKKIDLFTVSDRHKYPPKPLGTVVQITGKDDVVALFKLEPEVLEKLKPLLTEARVYPESAFLRPRVPALTVSEFDNLQIYDEKTHKDYEVIRQSIAQAVAAFMQKKSNMEVMLVDVGTGLGDCLALTAKMVLSIPKNIIAIGIDPNDKSIETAQKKFSGYQFILAEARFLEKIIKEAEQKNSKNFLVAVTASGSLTRLVLNNTLEALNVFQQAYRVADIMVLGGENEVLITRKIAKKIGWHAQYQPSQLEEGNLVYVLTKEELHIPKVNEGHLNLSLHANPLLVLSHHTDLAKITSIDLGLAYLKEGEVTQLLKLVPQLKKIQISGLETWKGELENSIKTHGLEMIISADSKAYVDTELDPKQWELKKFTSKFYKQHAGMLTFFNKGIASLEKEADAAEYKPDKQESPQDYLARIEVRANKGDDIASYILAKKLSEEITNFQNLQKSFKYWSVLYEKGYPVLFELEKVHHLLEKANPLQDLYAKLNEAFSKFKPNG</sequence>
<name>A0A378IW72_9GAMM</name>
<accession>A0A378IW72</accession>
<dbReference type="InterPro" id="IPR029063">
    <property type="entry name" value="SAM-dependent_MTases_sf"/>
</dbReference>
<organism evidence="1 2">
    <name type="scientific">Legionella feeleii</name>
    <dbReference type="NCBI Taxonomy" id="453"/>
    <lineage>
        <taxon>Bacteria</taxon>
        <taxon>Pseudomonadati</taxon>
        <taxon>Pseudomonadota</taxon>
        <taxon>Gammaproteobacteria</taxon>
        <taxon>Legionellales</taxon>
        <taxon>Legionellaceae</taxon>
        <taxon>Legionella</taxon>
    </lineage>
</organism>
<protein>
    <recommendedName>
        <fullName evidence="3">Methyltransferase domain-containing protein</fullName>
    </recommendedName>
</protein>
<dbReference type="AlphaFoldDB" id="A0A378IW72"/>
<evidence type="ECO:0000313" key="2">
    <source>
        <dbReference type="Proteomes" id="UP000254033"/>
    </source>
</evidence>
<reference evidence="1 2" key="1">
    <citation type="submission" date="2018-06" db="EMBL/GenBank/DDBJ databases">
        <authorList>
            <consortium name="Pathogen Informatics"/>
            <person name="Doyle S."/>
        </authorList>
    </citation>
    <scope>NUCLEOTIDE SEQUENCE [LARGE SCALE GENOMIC DNA]</scope>
    <source>
        <strain evidence="1 2">NCTC11978</strain>
    </source>
</reference>
<dbReference type="Gene3D" id="3.40.50.150">
    <property type="entry name" value="Vaccinia Virus protein VP39"/>
    <property type="match status" value="1"/>
</dbReference>
<gene>
    <name evidence="1" type="ORF">NCTC11978_01919</name>
</gene>
<evidence type="ECO:0008006" key="3">
    <source>
        <dbReference type="Google" id="ProtNLM"/>
    </source>
</evidence>
<evidence type="ECO:0000313" key="1">
    <source>
        <dbReference type="EMBL" id="STX38731.1"/>
    </source>
</evidence>
<proteinExistence type="predicted"/>
<dbReference type="Proteomes" id="UP000254033">
    <property type="component" value="Unassembled WGS sequence"/>
</dbReference>
<dbReference type="RefSeq" id="WP_115175417.1">
    <property type="nucleotide sequence ID" value="NZ_UGNY01000001.1"/>
</dbReference>
<dbReference type="SUPFAM" id="SSF53335">
    <property type="entry name" value="S-adenosyl-L-methionine-dependent methyltransferases"/>
    <property type="match status" value="1"/>
</dbReference>